<dbReference type="InterPro" id="IPR036770">
    <property type="entry name" value="Ankyrin_rpt-contain_sf"/>
</dbReference>
<comment type="caution">
    <text evidence="1">The sequence shown here is derived from an EMBL/GenBank/DDBJ whole genome shotgun (WGS) entry which is preliminary data.</text>
</comment>
<dbReference type="Gene3D" id="1.25.40.20">
    <property type="entry name" value="Ankyrin repeat-containing domain"/>
    <property type="match status" value="1"/>
</dbReference>
<evidence type="ECO:0000313" key="2">
    <source>
        <dbReference type="Proteomes" id="UP001590951"/>
    </source>
</evidence>
<organism evidence="1 2">
    <name type="scientific">Lepraria finkii</name>
    <dbReference type="NCBI Taxonomy" id="1340010"/>
    <lineage>
        <taxon>Eukaryota</taxon>
        <taxon>Fungi</taxon>
        <taxon>Dikarya</taxon>
        <taxon>Ascomycota</taxon>
        <taxon>Pezizomycotina</taxon>
        <taxon>Lecanoromycetes</taxon>
        <taxon>OSLEUM clade</taxon>
        <taxon>Lecanoromycetidae</taxon>
        <taxon>Lecanorales</taxon>
        <taxon>Lecanorineae</taxon>
        <taxon>Stereocaulaceae</taxon>
        <taxon>Lepraria</taxon>
    </lineage>
</organism>
<keyword evidence="2" id="KW-1185">Reference proteome</keyword>
<gene>
    <name evidence="1" type="ORF">ABVK25_010949</name>
</gene>
<protein>
    <submittedName>
        <fullName evidence="1">Uncharacterized protein</fullName>
    </submittedName>
</protein>
<name>A0ABR4AV54_9LECA</name>
<proteinExistence type="predicted"/>
<reference evidence="1 2" key="1">
    <citation type="submission" date="2024-09" db="EMBL/GenBank/DDBJ databases">
        <title>Rethinking Asexuality: The Enigmatic Case of Functional Sexual Genes in Lepraria (Stereocaulaceae).</title>
        <authorList>
            <person name="Doellman M."/>
            <person name="Sun Y."/>
            <person name="Barcenas-Pena A."/>
            <person name="Lumbsch H.T."/>
            <person name="Grewe F."/>
        </authorList>
    </citation>
    <scope>NUCLEOTIDE SEQUENCE [LARGE SCALE GENOMIC DNA]</scope>
    <source>
        <strain evidence="1 2">Grewe 0041</strain>
    </source>
</reference>
<accession>A0ABR4AV54</accession>
<dbReference type="EMBL" id="JBHFEH010000080">
    <property type="protein sequence ID" value="KAL2048767.1"/>
    <property type="molecule type" value="Genomic_DNA"/>
</dbReference>
<sequence>MLSTFFSACRDGDVASIARLLRKGQDMHSQQYNSEYHDFCSVLHVAAFIPRRYTAEMLLLHRACIDQESGECGWRPLHFSAARGDISMIRHLLGKESLGREDQDEHSLSPTYSAGEFEAGISKIFTKFHSRNWRLTNS</sequence>
<dbReference type="SUPFAM" id="SSF48403">
    <property type="entry name" value="Ankyrin repeat"/>
    <property type="match status" value="1"/>
</dbReference>
<dbReference type="Proteomes" id="UP001590951">
    <property type="component" value="Unassembled WGS sequence"/>
</dbReference>
<evidence type="ECO:0000313" key="1">
    <source>
        <dbReference type="EMBL" id="KAL2048767.1"/>
    </source>
</evidence>